<gene>
    <name evidence="3" type="ORF">V5799_000388</name>
</gene>
<evidence type="ECO:0008006" key="5">
    <source>
        <dbReference type="Google" id="ProtNLM"/>
    </source>
</evidence>
<feature type="transmembrane region" description="Helical" evidence="2">
    <location>
        <begin position="34"/>
        <end position="54"/>
    </location>
</feature>
<keyword evidence="2" id="KW-1133">Transmembrane helix</keyword>
<accession>A0AAQ4D369</accession>
<protein>
    <recommendedName>
        <fullName evidence="5">Peptidase M13 N-terminal domain-containing protein</fullName>
    </recommendedName>
</protein>
<dbReference type="PROSITE" id="PS51885">
    <property type="entry name" value="NEPRILYSIN"/>
    <property type="match status" value="1"/>
</dbReference>
<proteinExistence type="predicted"/>
<evidence type="ECO:0000256" key="2">
    <source>
        <dbReference type="SAM" id="Phobius"/>
    </source>
</evidence>
<dbReference type="InterPro" id="IPR000718">
    <property type="entry name" value="Peptidase_M13"/>
</dbReference>
<keyword evidence="4" id="KW-1185">Reference proteome</keyword>
<dbReference type="Proteomes" id="UP001321473">
    <property type="component" value="Unassembled WGS sequence"/>
</dbReference>
<evidence type="ECO:0000313" key="4">
    <source>
        <dbReference type="Proteomes" id="UP001321473"/>
    </source>
</evidence>
<organism evidence="3 4">
    <name type="scientific">Amblyomma americanum</name>
    <name type="common">Lone star tick</name>
    <dbReference type="NCBI Taxonomy" id="6943"/>
    <lineage>
        <taxon>Eukaryota</taxon>
        <taxon>Metazoa</taxon>
        <taxon>Ecdysozoa</taxon>
        <taxon>Arthropoda</taxon>
        <taxon>Chelicerata</taxon>
        <taxon>Arachnida</taxon>
        <taxon>Acari</taxon>
        <taxon>Parasitiformes</taxon>
        <taxon>Ixodida</taxon>
        <taxon>Ixodoidea</taxon>
        <taxon>Ixodidae</taxon>
        <taxon>Amblyomminae</taxon>
        <taxon>Amblyomma</taxon>
    </lineage>
</organism>
<keyword evidence="2" id="KW-0812">Transmembrane</keyword>
<evidence type="ECO:0000256" key="1">
    <source>
        <dbReference type="SAM" id="MobiDB-lite"/>
    </source>
</evidence>
<dbReference type="Gene3D" id="3.40.390.10">
    <property type="entry name" value="Collagenase (Catalytic Domain)"/>
    <property type="match status" value="1"/>
</dbReference>
<sequence length="215" mass="24108">MKLSIPSRVRIGSPFSPSPRGLTGRRHDTFKKTAAIVLLLFVITIFGAVVFYLANTLPSRRFVPAVCTTRACLDHAQALGLKRDKSPEACEDFGQFVCSGWLHADTRPSVSAPLFRLAYWLLGRAQLHEDPRQPLTKRVRMMMDACLRVGGSTADINDSKSLVEFMSKELFPWLLDPTDARLGDTDDNSVPLRALLNLSVLWATPLWFYVDFIEP</sequence>
<name>A0AAQ4D369_AMBAM</name>
<feature type="region of interest" description="Disordered" evidence="1">
    <location>
        <begin position="1"/>
        <end position="24"/>
    </location>
</feature>
<reference evidence="3 4" key="1">
    <citation type="journal article" date="2023" name="Arcadia Sci">
        <title>De novo assembly of a long-read Amblyomma americanum tick genome.</title>
        <authorList>
            <person name="Chou S."/>
            <person name="Poskanzer K.E."/>
            <person name="Rollins M."/>
            <person name="Thuy-Boun P.S."/>
        </authorList>
    </citation>
    <scope>NUCLEOTIDE SEQUENCE [LARGE SCALE GENOMIC DNA]</scope>
    <source>
        <strain evidence="3">F_SG_1</strain>
        <tissue evidence="3">Salivary glands</tissue>
    </source>
</reference>
<dbReference type="InterPro" id="IPR024079">
    <property type="entry name" value="MetalloPept_cat_dom_sf"/>
</dbReference>
<dbReference type="AlphaFoldDB" id="A0AAQ4D369"/>
<comment type="caution">
    <text evidence="3">The sequence shown here is derived from an EMBL/GenBank/DDBJ whole genome shotgun (WGS) entry which is preliminary data.</text>
</comment>
<dbReference type="GO" id="GO:0004222">
    <property type="term" value="F:metalloendopeptidase activity"/>
    <property type="evidence" value="ECO:0007669"/>
    <property type="project" value="InterPro"/>
</dbReference>
<evidence type="ECO:0000313" key="3">
    <source>
        <dbReference type="EMBL" id="KAK8756909.1"/>
    </source>
</evidence>
<keyword evidence="2" id="KW-0472">Membrane</keyword>
<dbReference type="EMBL" id="JARKHS020035794">
    <property type="protein sequence ID" value="KAK8756909.1"/>
    <property type="molecule type" value="Genomic_DNA"/>
</dbReference>
<dbReference type="GO" id="GO:0006508">
    <property type="term" value="P:proteolysis"/>
    <property type="evidence" value="ECO:0007669"/>
    <property type="project" value="InterPro"/>
</dbReference>